<reference evidence="5" key="1">
    <citation type="submission" date="2019-09" db="EMBL/GenBank/DDBJ databases">
        <authorList>
            <person name="Zhang L."/>
        </authorList>
    </citation>
    <scope>NUCLEOTIDE SEQUENCE</scope>
</reference>
<dbReference type="EMBL" id="LR722099">
    <property type="protein sequence ID" value="VVW87827.1"/>
    <property type="molecule type" value="Genomic_DNA"/>
</dbReference>
<keyword evidence="2" id="KW-0689">Ribosomal protein</keyword>
<sequence length="114" mass="12622">MVKSHPAVIALGQKKGHPVTKFKAASKQSKQARPSERKGALGKRVRLIRQVIGEVGGVSTYEKRVIEFLKAGSVKDTKRALKLSKKALGTHRRAKLKRESLMNLLRAQQAKAKK</sequence>
<dbReference type="Pfam" id="PF01158">
    <property type="entry name" value="Ribosomal_L36e"/>
    <property type="match status" value="1"/>
</dbReference>
<name>A0A5K1HLV9_9MAGN</name>
<dbReference type="GO" id="GO:1990904">
    <property type="term" value="C:ribonucleoprotein complex"/>
    <property type="evidence" value="ECO:0007669"/>
    <property type="project" value="UniProtKB-KW"/>
</dbReference>
<evidence type="ECO:0000256" key="3">
    <source>
        <dbReference type="ARBA" id="ARBA00023274"/>
    </source>
</evidence>
<feature type="region of interest" description="Disordered" evidence="4">
    <location>
        <begin position="1"/>
        <end position="41"/>
    </location>
</feature>
<dbReference type="GO" id="GO:0006412">
    <property type="term" value="P:translation"/>
    <property type="evidence" value="ECO:0007669"/>
    <property type="project" value="InterPro"/>
</dbReference>
<dbReference type="Gene3D" id="1.10.10.1760">
    <property type="entry name" value="60S ribosomal protein L36"/>
    <property type="match status" value="1"/>
</dbReference>
<gene>
    <name evidence="5" type="ORF">NYM_LOCUS29927</name>
</gene>
<protein>
    <recommendedName>
        <fullName evidence="6">60S ribosomal protein L36</fullName>
    </recommendedName>
</protein>
<feature type="compositionally biased region" description="Low complexity" evidence="4">
    <location>
        <begin position="23"/>
        <end position="32"/>
    </location>
</feature>
<dbReference type="FunFam" id="1.10.10.1760:FF:000001">
    <property type="entry name" value="60S ribosomal protein L36"/>
    <property type="match status" value="1"/>
</dbReference>
<comment type="similarity">
    <text evidence="1">Belongs to the eukaryotic ribosomal protein eL36 family.</text>
</comment>
<evidence type="ECO:0008006" key="6">
    <source>
        <dbReference type="Google" id="ProtNLM"/>
    </source>
</evidence>
<keyword evidence="3" id="KW-0687">Ribonucleoprotein</keyword>
<dbReference type="GO" id="GO:0003735">
    <property type="term" value="F:structural constituent of ribosome"/>
    <property type="evidence" value="ECO:0007669"/>
    <property type="project" value="InterPro"/>
</dbReference>
<dbReference type="AlphaFoldDB" id="A0A5K1HLV9"/>
<evidence type="ECO:0000256" key="2">
    <source>
        <dbReference type="ARBA" id="ARBA00022980"/>
    </source>
</evidence>
<evidence type="ECO:0000256" key="4">
    <source>
        <dbReference type="SAM" id="MobiDB-lite"/>
    </source>
</evidence>
<dbReference type="InterPro" id="IPR038097">
    <property type="entry name" value="Ribosomal_eL36_sf"/>
</dbReference>
<dbReference type="PANTHER" id="PTHR10114">
    <property type="entry name" value="60S RIBOSOMAL PROTEIN L36"/>
    <property type="match status" value="1"/>
</dbReference>
<dbReference type="GO" id="GO:0005840">
    <property type="term" value="C:ribosome"/>
    <property type="evidence" value="ECO:0007669"/>
    <property type="project" value="UniProtKB-KW"/>
</dbReference>
<proteinExistence type="inferred from homology"/>
<organism evidence="5">
    <name type="scientific">Nymphaea colorata</name>
    <name type="common">pocket water lily</name>
    <dbReference type="NCBI Taxonomy" id="210225"/>
    <lineage>
        <taxon>Eukaryota</taxon>
        <taxon>Viridiplantae</taxon>
        <taxon>Streptophyta</taxon>
        <taxon>Embryophyta</taxon>
        <taxon>Tracheophyta</taxon>
        <taxon>Spermatophyta</taxon>
        <taxon>Magnoliopsida</taxon>
        <taxon>Nymphaeales</taxon>
        <taxon>Nymphaeaceae</taxon>
        <taxon>Nymphaea</taxon>
    </lineage>
</organism>
<evidence type="ECO:0000313" key="5">
    <source>
        <dbReference type="EMBL" id="VVW87827.1"/>
    </source>
</evidence>
<dbReference type="InterPro" id="IPR000509">
    <property type="entry name" value="Ribosomal_eL36"/>
</dbReference>
<evidence type="ECO:0000256" key="1">
    <source>
        <dbReference type="ARBA" id="ARBA00006509"/>
    </source>
</evidence>
<accession>A0A5K1HLV9</accession>
<dbReference type="OrthoDB" id="25649at2759"/>